<feature type="domain" description="HTH merR-type" evidence="1">
    <location>
        <begin position="6"/>
        <end position="32"/>
    </location>
</feature>
<evidence type="ECO:0000313" key="4">
    <source>
        <dbReference type="Proteomes" id="UP001444625"/>
    </source>
</evidence>
<dbReference type="RefSeq" id="WP_345824427.1">
    <property type="nucleotide sequence ID" value="NZ_JBDIML010000002.1"/>
</dbReference>
<evidence type="ECO:0000259" key="1">
    <source>
        <dbReference type="PROSITE" id="PS50937"/>
    </source>
</evidence>
<keyword evidence="4" id="KW-1185">Reference proteome</keyword>
<evidence type="ECO:0000259" key="2">
    <source>
        <dbReference type="PROSITE" id="PS51500"/>
    </source>
</evidence>
<accession>A0ABU9XFB2</accession>
<evidence type="ECO:0000313" key="3">
    <source>
        <dbReference type="EMBL" id="MEN2766965.1"/>
    </source>
</evidence>
<name>A0ABU9XFB2_9BACI</name>
<dbReference type="Proteomes" id="UP001444625">
    <property type="component" value="Unassembled WGS sequence"/>
</dbReference>
<sequence>MKESLDLEWVELIRQAREDGFSIEELHELFTNHEKILDRFIQIKNEINNVIG</sequence>
<dbReference type="InterPro" id="IPR000551">
    <property type="entry name" value="MerR-type_HTH_dom"/>
</dbReference>
<dbReference type="SUPFAM" id="SSF46955">
    <property type="entry name" value="Putative DNA-binding domain"/>
    <property type="match status" value="1"/>
</dbReference>
<dbReference type="EMBL" id="JBDIML010000002">
    <property type="protein sequence ID" value="MEN2766965.1"/>
    <property type="molecule type" value="Genomic_DNA"/>
</dbReference>
<dbReference type="PROSITE" id="PS51500">
    <property type="entry name" value="SIN"/>
    <property type="match status" value="1"/>
</dbReference>
<organism evidence="3 4">
    <name type="scientific">Ornithinibacillus xuwenensis</name>
    <dbReference type="NCBI Taxonomy" id="3144668"/>
    <lineage>
        <taxon>Bacteria</taxon>
        <taxon>Bacillati</taxon>
        <taxon>Bacillota</taxon>
        <taxon>Bacilli</taxon>
        <taxon>Bacillales</taxon>
        <taxon>Bacillaceae</taxon>
        <taxon>Ornithinibacillus</taxon>
    </lineage>
</organism>
<gene>
    <name evidence="3" type="ORF">ABC228_07190</name>
</gene>
<comment type="caution">
    <text evidence="3">The sequence shown here is derived from an EMBL/GenBank/DDBJ whole genome shotgun (WGS) entry which is preliminary data.</text>
</comment>
<dbReference type="InterPro" id="IPR009061">
    <property type="entry name" value="DNA-bd_dom_put_sf"/>
</dbReference>
<evidence type="ECO:0008006" key="5">
    <source>
        <dbReference type="Google" id="ProtNLM"/>
    </source>
</evidence>
<reference evidence="3 4" key="1">
    <citation type="submission" date="2024-05" db="EMBL/GenBank/DDBJ databases">
        <authorList>
            <person name="Haq I."/>
            <person name="Ullah Z."/>
            <person name="Ahmad R."/>
            <person name="Li M."/>
            <person name="Tong Y."/>
        </authorList>
    </citation>
    <scope>NUCLEOTIDE SEQUENCE [LARGE SCALE GENOMIC DNA]</scope>
    <source>
        <strain evidence="3 4">16A2E</strain>
    </source>
</reference>
<feature type="domain" description="Sin" evidence="2">
    <location>
        <begin position="1"/>
        <end position="34"/>
    </location>
</feature>
<protein>
    <recommendedName>
        <fullName evidence="5">Sin domain-containing protein</fullName>
    </recommendedName>
</protein>
<proteinExistence type="predicted"/>
<dbReference type="InterPro" id="IPR010981">
    <property type="entry name" value="SinR/SinI_dimer_dom"/>
</dbReference>
<dbReference type="PROSITE" id="PS50937">
    <property type="entry name" value="HTH_MERR_2"/>
    <property type="match status" value="1"/>
</dbReference>